<dbReference type="Proteomes" id="UP000799538">
    <property type="component" value="Unassembled WGS sequence"/>
</dbReference>
<name>A0A6A6GQF2_9PEZI</name>
<sequence length="326" mass="36718">MSSRSVSCYTSGQDECGIPIVDPSASRIDYSSDTICQSLGNRTRQLRRALQLLVAAQRCAPFCASSAKIKWLLVCSVQPHHTAHEALRILQADTERTMIVVDCLTAMIYKNIDNERALMRAGLQAAPRSFRSRPRILLHAYHQTSSTLFHSSLGLVSQSEITSEAMAATSSLSNTVSQARVDRPCHGDRSPASHSPWIPLHRDIREILRTVVREPPNWSNDDQPNEWRVAVISVGMMQRLDVYYGRSSKFLRPTESYSSSKWILLTVKRPASRRYQAYQWIPRQCMVTISGEDFLEVCDELGIFADDGFIQRAELLMSKLPASFPV</sequence>
<gene>
    <name evidence="1" type="ORF">BDZ85DRAFT_5271</name>
</gene>
<keyword evidence="2" id="KW-1185">Reference proteome</keyword>
<evidence type="ECO:0000313" key="2">
    <source>
        <dbReference type="Proteomes" id="UP000799538"/>
    </source>
</evidence>
<proteinExistence type="predicted"/>
<evidence type="ECO:0000313" key="1">
    <source>
        <dbReference type="EMBL" id="KAF2227603.1"/>
    </source>
</evidence>
<dbReference type="OrthoDB" id="10365461at2759"/>
<organism evidence="1 2">
    <name type="scientific">Elsinoe ampelina</name>
    <dbReference type="NCBI Taxonomy" id="302913"/>
    <lineage>
        <taxon>Eukaryota</taxon>
        <taxon>Fungi</taxon>
        <taxon>Dikarya</taxon>
        <taxon>Ascomycota</taxon>
        <taxon>Pezizomycotina</taxon>
        <taxon>Dothideomycetes</taxon>
        <taxon>Dothideomycetidae</taxon>
        <taxon>Myriangiales</taxon>
        <taxon>Elsinoaceae</taxon>
        <taxon>Elsinoe</taxon>
    </lineage>
</organism>
<dbReference type="EMBL" id="ML992501">
    <property type="protein sequence ID" value="KAF2227603.1"/>
    <property type="molecule type" value="Genomic_DNA"/>
</dbReference>
<reference evidence="2" key="1">
    <citation type="journal article" date="2020" name="Stud. Mycol.">
        <title>101 Dothideomycetes genomes: A test case for predicting lifestyles and emergence of pathogens.</title>
        <authorList>
            <person name="Haridas S."/>
            <person name="Albert R."/>
            <person name="Binder M."/>
            <person name="Bloem J."/>
            <person name="LaButti K."/>
            <person name="Salamov A."/>
            <person name="Andreopoulos B."/>
            <person name="Baker S."/>
            <person name="Barry K."/>
            <person name="Bills G."/>
            <person name="Bluhm B."/>
            <person name="Cannon C."/>
            <person name="Castanera R."/>
            <person name="Culley D."/>
            <person name="Daum C."/>
            <person name="Ezra D."/>
            <person name="Gonzalez J."/>
            <person name="Henrissat B."/>
            <person name="Kuo A."/>
            <person name="Liang C."/>
            <person name="Lipzen A."/>
            <person name="Lutzoni F."/>
            <person name="Magnuson J."/>
            <person name="Mondo S."/>
            <person name="Nolan M."/>
            <person name="Ohm R."/>
            <person name="Pangilinan J."/>
            <person name="Park H.-J."/>
            <person name="Ramirez L."/>
            <person name="Alfaro M."/>
            <person name="Sun H."/>
            <person name="Tritt A."/>
            <person name="Yoshinaga Y."/>
            <person name="Zwiers L.-H."/>
            <person name="Turgeon B."/>
            <person name="Goodwin S."/>
            <person name="Spatafora J."/>
            <person name="Crous P."/>
            <person name="Grigoriev I."/>
        </authorList>
    </citation>
    <scope>NUCLEOTIDE SEQUENCE [LARGE SCALE GENOMIC DNA]</scope>
    <source>
        <strain evidence="2">CECT 20119</strain>
    </source>
</reference>
<dbReference type="AlphaFoldDB" id="A0A6A6GQF2"/>
<protein>
    <submittedName>
        <fullName evidence="1">Uncharacterized protein</fullName>
    </submittedName>
</protein>
<accession>A0A6A6GQF2</accession>